<sequence>MYRNIYMIVLWFSVCWSQTILDIVLSFLHLTDTLTRITLDVRSVYAAGYS</sequence>
<reference evidence="2" key="2">
    <citation type="journal article" date="2015" name="Fish Shellfish Immunol.">
        <title>Early steps in the European eel (Anguilla anguilla)-Vibrio vulnificus interaction in the gills: Role of the RtxA13 toxin.</title>
        <authorList>
            <person name="Callol A."/>
            <person name="Pajuelo D."/>
            <person name="Ebbesson L."/>
            <person name="Teles M."/>
            <person name="MacKenzie S."/>
            <person name="Amaro C."/>
        </authorList>
    </citation>
    <scope>NUCLEOTIDE SEQUENCE</scope>
</reference>
<accession>A0A0E9TCL9</accession>
<reference evidence="2" key="1">
    <citation type="submission" date="2014-11" db="EMBL/GenBank/DDBJ databases">
        <authorList>
            <person name="Amaro Gonzalez C."/>
        </authorList>
    </citation>
    <scope>NUCLEOTIDE SEQUENCE</scope>
</reference>
<name>A0A0E9TCL9_ANGAN</name>
<protein>
    <submittedName>
        <fullName evidence="2">Uncharacterized protein</fullName>
    </submittedName>
</protein>
<organism evidence="2">
    <name type="scientific">Anguilla anguilla</name>
    <name type="common">European freshwater eel</name>
    <name type="synonym">Muraena anguilla</name>
    <dbReference type="NCBI Taxonomy" id="7936"/>
    <lineage>
        <taxon>Eukaryota</taxon>
        <taxon>Metazoa</taxon>
        <taxon>Chordata</taxon>
        <taxon>Craniata</taxon>
        <taxon>Vertebrata</taxon>
        <taxon>Euteleostomi</taxon>
        <taxon>Actinopterygii</taxon>
        <taxon>Neopterygii</taxon>
        <taxon>Teleostei</taxon>
        <taxon>Anguilliformes</taxon>
        <taxon>Anguillidae</taxon>
        <taxon>Anguilla</taxon>
    </lineage>
</organism>
<keyword evidence="1" id="KW-0812">Transmembrane</keyword>
<keyword evidence="1" id="KW-1133">Transmembrane helix</keyword>
<feature type="transmembrane region" description="Helical" evidence="1">
    <location>
        <begin position="6"/>
        <end position="28"/>
    </location>
</feature>
<dbReference type="EMBL" id="GBXM01057251">
    <property type="protein sequence ID" value="JAH51326.1"/>
    <property type="molecule type" value="Transcribed_RNA"/>
</dbReference>
<evidence type="ECO:0000313" key="2">
    <source>
        <dbReference type="EMBL" id="JAH51326.1"/>
    </source>
</evidence>
<keyword evidence="1" id="KW-0472">Membrane</keyword>
<dbReference type="AlphaFoldDB" id="A0A0E9TCL9"/>
<proteinExistence type="predicted"/>
<evidence type="ECO:0000256" key="1">
    <source>
        <dbReference type="SAM" id="Phobius"/>
    </source>
</evidence>